<dbReference type="Proteomes" id="UP000619457">
    <property type="component" value="Unassembled WGS sequence"/>
</dbReference>
<sequence length="242" mass="27995">MNIIKGLRDKLFGLKKIEYLLSKSAELSKNHNLFSMRELKAMEILRPYFPDGYLLETSYSISFQTIQHIINDIILNKPAVILEFGSGLSTQIISNYILKNGLDIKFVSIDNDLIWLGFLQRTIKNVDFYHFPLKKNHPFSHQGNGQWFDIPKQHIVNSFIFDMVIVDAPKGDLGEKSRVGAIEFLSEKLGSNPIVFIDDSNRKDEREICDLLLLRFETLKSVKHFYNYSRLSHSELFYSAPS</sequence>
<evidence type="ECO:0000313" key="1">
    <source>
        <dbReference type="EMBL" id="GGZ12793.1"/>
    </source>
</evidence>
<accession>A0A918PLB5</accession>
<organism evidence="1 2">
    <name type="scientific">Echinicola pacifica</name>
    <dbReference type="NCBI Taxonomy" id="346377"/>
    <lineage>
        <taxon>Bacteria</taxon>
        <taxon>Pseudomonadati</taxon>
        <taxon>Bacteroidota</taxon>
        <taxon>Cytophagia</taxon>
        <taxon>Cytophagales</taxon>
        <taxon>Cyclobacteriaceae</taxon>
        <taxon>Echinicola</taxon>
    </lineage>
</organism>
<dbReference type="RefSeq" id="WP_018475132.1">
    <property type="nucleotide sequence ID" value="NZ_BMWX01000001.1"/>
</dbReference>
<reference evidence="1" key="2">
    <citation type="submission" date="2020-09" db="EMBL/GenBank/DDBJ databases">
        <authorList>
            <person name="Sun Q."/>
            <person name="Kim S."/>
        </authorList>
    </citation>
    <scope>NUCLEOTIDE SEQUENCE</scope>
    <source>
        <strain evidence="1">KCTC 12368</strain>
    </source>
</reference>
<reference evidence="1" key="1">
    <citation type="journal article" date="2014" name="Int. J. Syst. Evol. Microbiol.">
        <title>Complete genome sequence of Corynebacterium casei LMG S-19264T (=DSM 44701T), isolated from a smear-ripened cheese.</title>
        <authorList>
            <consortium name="US DOE Joint Genome Institute (JGI-PGF)"/>
            <person name="Walter F."/>
            <person name="Albersmeier A."/>
            <person name="Kalinowski J."/>
            <person name="Ruckert C."/>
        </authorList>
    </citation>
    <scope>NUCLEOTIDE SEQUENCE</scope>
    <source>
        <strain evidence="1">KCTC 12368</strain>
    </source>
</reference>
<protein>
    <recommendedName>
        <fullName evidence="3">Methyltransferase domain-containing protein</fullName>
    </recommendedName>
</protein>
<dbReference type="InterPro" id="IPR029063">
    <property type="entry name" value="SAM-dependent_MTases_sf"/>
</dbReference>
<gene>
    <name evidence="1" type="ORF">GCM10007049_00610</name>
</gene>
<keyword evidence="2" id="KW-1185">Reference proteome</keyword>
<dbReference type="SUPFAM" id="SSF53335">
    <property type="entry name" value="S-adenosyl-L-methionine-dependent methyltransferases"/>
    <property type="match status" value="1"/>
</dbReference>
<comment type="caution">
    <text evidence="1">The sequence shown here is derived from an EMBL/GenBank/DDBJ whole genome shotgun (WGS) entry which is preliminary data.</text>
</comment>
<evidence type="ECO:0000313" key="2">
    <source>
        <dbReference type="Proteomes" id="UP000619457"/>
    </source>
</evidence>
<evidence type="ECO:0008006" key="3">
    <source>
        <dbReference type="Google" id="ProtNLM"/>
    </source>
</evidence>
<dbReference type="EMBL" id="BMWX01000001">
    <property type="protein sequence ID" value="GGZ12793.1"/>
    <property type="molecule type" value="Genomic_DNA"/>
</dbReference>
<name>A0A918PLB5_9BACT</name>
<proteinExistence type="predicted"/>
<dbReference type="Gene3D" id="3.40.50.150">
    <property type="entry name" value="Vaccinia Virus protein VP39"/>
    <property type="match status" value="1"/>
</dbReference>
<dbReference type="AlphaFoldDB" id="A0A918PLB5"/>